<evidence type="ECO:0000259" key="3">
    <source>
        <dbReference type="PROSITE" id="PS50011"/>
    </source>
</evidence>
<dbReference type="InterPro" id="IPR011009">
    <property type="entry name" value="Kinase-like_dom_sf"/>
</dbReference>
<dbReference type="OrthoDB" id="431454at2759"/>
<dbReference type="AlphaFoldDB" id="A0A0C3KJV3"/>
<evidence type="ECO:0000313" key="4">
    <source>
        <dbReference type="EMBL" id="KIO21743.1"/>
    </source>
</evidence>
<dbReference type="STRING" id="1051891.A0A0C3KJV3"/>
<reference evidence="5" key="2">
    <citation type="submission" date="2015-01" db="EMBL/GenBank/DDBJ databases">
        <title>Evolutionary Origins and Diversification of the Mycorrhizal Mutualists.</title>
        <authorList>
            <consortium name="DOE Joint Genome Institute"/>
            <consortium name="Mycorrhizal Genomics Consortium"/>
            <person name="Kohler A."/>
            <person name="Kuo A."/>
            <person name="Nagy L.G."/>
            <person name="Floudas D."/>
            <person name="Copeland A."/>
            <person name="Barry K.W."/>
            <person name="Cichocki N."/>
            <person name="Veneault-Fourrey C."/>
            <person name="LaButti K."/>
            <person name="Lindquist E.A."/>
            <person name="Lipzen A."/>
            <person name="Lundell T."/>
            <person name="Morin E."/>
            <person name="Murat C."/>
            <person name="Riley R."/>
            <person name="Ohm R."/>
            <person name="Sun H."/>
            <person name="Tunlid A."/>
            <person name="Henrissat B."/>
            <person name="Grigoriev I.V."/>
            <person name="Hibbett D.S."/>
            <person name="Martin F."/>
        </authorList>
    </citation>
    <scope>NUCLEOTIDE SEQUENCE [LARGE SCALE GENOMIC DNA]</scope>
    <source>
        <strain evidence="5">MUT 4182</strain>
    </source>
</reference>
<feature type="domain" description="Protein kinase" evidence="3">
    <location>
        <begin position="1"/>
        <end position="166"/>
    </location>
</feature>
<dbReference type="Proteomes" id="UP000054248">
    <property type="component" value="Unassembled WGS sequence"/>
</dbReference>
<dbReference type="SUPFAM" id="SSF56112">
    <property type="entry name" value="Protein kinase-like (PK-like)"/>
    <property type="match status" value="1"/>
</dbReference>
<evidence type="ECO:0000256" key="1">
    <source>
        <dbReference type="PROSITE-ProRule" id="PRU00339"/>
    </source>
</evidence>
<organism evidence="4 5">
    <name type="scientific">Tulasnella calospora MUT 4182</name>
    <dbReference type="NCBI Taxonomy" id="1051891"/>
    <lineage>
        <taxon>Eukaryota</taxon>
        <taxon>Fungi</taxon>
        <taxon>Dikarya</taxon>
        <taxon>Basidiomycota</taxon>
        <taxon>Agaricomycotina</taxon>
        <taxon>Agaricomycetes</taxon>
        <taxon>Cantharellales</taxon>
        <taxon>Tulasnellaceae</taxon>
        <taxon>Tulasnella</taxon>
    </lineage>
</organism>
<dbReference type="EMBL" id="KN823129">
    <property type="protein sequence ID" value="KIO21743.1"/>
    <property type="molecule type" value="Genomic_DNA"/>
</dbReference>
<dbReference type="InterPro" id="IPR019734">
    <property type="entry name" value="TPR_rpt"/>
</dbReference>
<dbReference type="InterPro" id="IPR001245">
    <property type="entry name" value="Ser-Thr/Tyr_kinase_cat_dom"/>
</dbReference>
<dbReference type="Pfam" id="PF07714">
    <property type="entry name" value="PK_Tyr_Ser-Thr"/>
    <property type="match status" value="1"/>
</dbReference>
<protein>
    <recommendedName>
        <fullName evidence="3">Protein kinase domain-containing protein</fullName>
    </recommendedName>
</protein>
<evidence type="ECO:0000256" key="2">
    <source>
        <dbReference type="SAM" id="MobiDB-lite"/>
    </source>
</evidence>
<feature type="region of interest" description="Disordered" evidence="2">
    <location>
        <begin position="1"/>
        <end position="38"/>
    </location>
</feature>
<dbReference type="InterPro" id="IPR011990">
    <property type="entry name" value="TPR-like_helical_dom_sf"/>
</dbReference>
<dbReference type="InterPro" id="IPR000719">
    <property type="entry name" value="Prot_kinase_dom"/>
</dbReference>
<dbReference type="SUPFAM" id="SSF48452">
    <property type="entry name" value="TPR-like"/>
    <property type="match status" value="2"/>
</dbReference>
<keyword evidence="5" id="KW-1185">Reference proteome</keyword>
<feature type="compositionally biased region" description="Basic and acidic residues" evidence="2">
    <location>
        <begin position="10"/>
        <end position="20"/>
    </location>
</feature>
<proteinExistence type="predicted"/>
<dbReference type="PROSITE" id="PS50011">
    <property type="entry name" value="PROTEIN_KINASE_DOM"/>
    <property type="match status" value="1"/>
</dbReference>
<evidence type="ECO:0000313" key="5">
    <source>
        <dbReference type="Proteomes" id="UP000054248"/>
    </source>
</evidence>
<dbReference type="HOGENOM" id="CLU_000288_7_37_1"/>
<keyword evidence="1" id="KW-0802">TPR repeat</keyword>
<reference evidence="4 5" key="1">
    <citation type="submission" date="2014-04" db="EMBL/GenBank/DDBJ databases">
        <authorList>
            <consortium name="DOE Joint Genome Institute"/>
            <person name="Kuo A."/>
            <person name="Girlanda M."/>
            <person name="Perotto S."/>
            <person name="Kohler A."/>
            <person name="Nagy L.G."/>
            <person name="Floudas D."/>
            <person name="Copeland A."/>
            <person name="Barry K.W."/>
            <person name="Cichocki N."/>
            <person name="Veneault-Fourrey C."/>
            <person name="LaButti K."/>
            <person name="Lindquist E.A."/>
            <person name="Lipzen A."/>
            <person name="Lundell T."/>
            <person name="Morin E."/>
            <person name="Murat C."/>
            <person name="Sun H."/>
            <person name="Tunlid A."/>
            <person name="Henrissat B."/>
            <person name="Grigoriev I.V."/>
            <person name="Hibbett D.S."/>
            <person name="Martin F."/>
            <person name="Nordberg H.P."/>
            <person name="Cantor M.N."/>
            <person name="Hua S.X."/>
        </authorList>
    </citation>
    <scope>NUCLEOTIDE SEQUENCE [LARGE SCALE GENOMIC DNA]</scope>
    <source>
        <strain evidence="4 5">MUT 4182</strain>
    </source>
</reference>
<dbReference type="PANTHER" id="PTHR10098">
    <property type="entry name" value="RAPSYN-RELATED"/>
    <property type="match status" value="1"/>
</dbReference>
<feature type="repeat" description="TPR" evidence="1">
    <location>
        <begin position="340"/>
        <end position="373"/>
    </location>
</feature>
<name>A0A0C3KJV3_9AGAM</name>
<gene>
    <name evidence="4" type="ORF">M407DRAFT_28669</name>
</gene>
<dbReference type="Pfam" id="PF13424">
    <property type="entry name" value="TPR_12"/>
    <property type="match status" value="1"/>
</dbReference>
<accession>A0A0C3KJV3</accession>
<dbReference type="GO" id="GO:0004672">
    <property type="term" value="F:protein kinase activity"/>
    <property type="evidence" value="ECO:0007669"/>
    <property type="project" value="InterPro"/>
</dbReference>
<dbReference type="PROSITE" id="PS50005">
    <property type="entry name" value="TPR"/>
    <property type="match status" value="1"/>
</dbReference>
<dbReference type="GO" id="GO:0005524">
    <property type="term" value="F:ATP binding"/>
    <property type="evidence" value="ECO:0007669"/>
    <property type="project" value="InterPro"/>
</dbReference>
<dbReference type="Gene3D" id="1.10.510.10">
    <property type="entry name" value="Transferase(Phosphotransferase) domain 1"/>
    <property type="match status" value="1"/>
</dbReference>
<dbReference type="Gene3D" id="1.25.40.10">
    <property type="entry name" value="Tetratricopeptide repeat domain"/>
    <property type="match status" value="3"/>
</dbReference>
<dbReference type="SMART" id="SM00028">
    <property type="entry name" value="TPR"/>
    <property type="match status" value="4"/>
</dbReference>
<sequence length="441" mass="48603">MHRAVITDFSEARSQTESRGFETTGGSPRRQAASTKSKETLYDGCPEITVSTANAELTLTGPGWSFRWAAPEVLNEEDQCLESDIWALGWIAWEIVTDNCPFPEARTNALITIKVIAGLLPLLSDDVQLSQIGQLCDVMVRCWKSEPKERLSAAECRRAIELLPYLILRFRSNGTIQSAALLVRMGEMHRMQGGHKALKLFDEACSIARSAGLKSPMAEALYIAADSHRQLSNYGQAEELCNQALAICTSIGDDLVRAGAEESYNEALAMYTRLGNSLGRANVFQELETIHDARSNYAKAEESYHQALVIYTNIGHSLAEESFNQALAISTSVGDRLGRANALLKLGEMHQARSNHGRAEEFFRQALDILTSIGKSLEQTRALLGLREVLLRQAQYSGAKSFLQDAAEITNRIKNNWGQNRSRALVAEILEAAKSSTEPPP</sequence>
<dbReference type="PANTHER" id="PTHR10098:SF108">
    <property type="entry name" value="TETRATRICOPEPTIDE REPEAT PROTEIN 28"/>
    <property type="match status" value="1"/>
</dbReference>